<evidence type="ECO:0000256" key="8">
    <source>
        <dbReference type="ARBA" id="ARBA00022833"/>
    </source>
</evidence>
<evidence type="ECO:0000256" key="10">
    <source>
        <dbReference type="ARBA" id="ARBA00049252"/>
    </source>
</evidence>
<evidence type="ECO:0000256" key="13">
    <source>
        <dbReference type="PIRSR" id="PIRSR606262-2"/>
    </source>
</evidence>
<dbReference type="InterPro" id="IPR016193">
    <property type="entry name" value="Cytidine_deaminase-like"/>
</dbReference>
<comment type="caution">
    <text evidence="17">The sequence shown here is derived from an EMBL/GenBank/DDBJ whole genome shotgun (WGS) entry which is preliminary data.</text>
</comment>
<dbReference type="InterPro" id="IPR050202">
    <property type="entry name" value="Cyt/Deoxycyt_deaminase"/>
</dbReference>
<evidence type="ECO:0000313" key="17">
    <source>
        <dbReference type="EMBL" id="OIN89107.1"/>
    </source>
</evidence>
<reference evidence="17 18" key="1">
    <citation type="journal article" date="2016" name="Environ. Microbiol.">
        <title>Genomic resolution of a cold subsurface aquifer community provides metabolic insights for novel microbes adapted to high CO concentrations.</title>
        <authorList>
            <person name="Probst A.J."/>
            <person name="Castelle C.J."/>
            <person name="Singh A."/>
            <person name="Brown C.T."/>
            <person name="Anantharaman K."/>
            <person name="Sharon I."/>
            <person name="Hug L.A."/>
            <person name="Burstein D."/>
            <person name="Emerson J.B."/>
            <person name="Thomas B.C."/>
            <person name="Banfield J.F."/>
        </authorList>
    </citation>
    <scope>NUCLEOTIDE SEQUENCE [LARGE SCALE GENOMIC DNA]</scope>
    <source>
        <strain evidence="17">CG1_02_47_37</strain>
    </source>
</reference>
<evidence type="ECO:0000256" key="3">
    <source>
        <dbReference type="ARBA" id="ARBA00006576"/>
    </source>
</evidence>
<protein>
    <recommendedName>
        <fullName evidence="5 15">Cytidine deaminase</fullName>
        <ecNumber evidence="4 15">3.5.4.5</ecNumber>
    </recommendedName>
    <alternativeName>
        <fullName evidence="9 15">Cytidine aminohydrolase</fullName>
    </alternativeName>
</protein>
<evidence type="ECO:0000256" key="7">
    <source>
        <dbReference type="ARBA" id="ARBA00022801"/>
    </source>
</evidence>
<dbReference type="PANTHER" id="PTHR11644">
    <property type="entry name" value="CYTIDINE DEAMINASE"/>
    <property type="match status" value="1"/>
</dbReference>
<dbReference type="NCBIfam" id="NF004064">
    <property type="entry name" value="PRK05578.1"/>
    <property type="match status" value="1"/>
</dbReference>
<dbReference type="PROSITE" id="PS51747">
    <property type="entry name" value="CYT_DCMP_DEAMINASES_2"/>
    <property type="match status" value="1"/>
</dbReference>
<comment type="function">
    <text evidence="2 15">This enzyme scavenges exogenous and endogenous cytidine and 2'-deoxycytidine for UMP synthesis.</text>
</comment>
<dbReference type="Pfam" id="PF00383">
    <property type="entry name" value="dCMP_cyt_deam_1"/>
    <property type="match status" value="1"/>
</dbReference>
<comment type="catalytic activity">
    <reaction evidence="10 15">
        <text>2'-deoxycytidine + H2O + H(+) = 2'-deoxyuridine + NH4(+)</text>
        <dbReference type="Rhea" id="RHEA:13433"/>
        <dbReference type="ChEBI" id="CHEBI:15377"/>
        <dbReference type="ChEBI" id="CHEBI:15378"/>
        <dbReference type="ChEBI" id="CHEBI:15698"/>
        <dbReference type="ChEBI" id="CHEBI:16450"/>
        <dbReference type="ChEBI" id="CHEBI:28938"/>
        <dbReference type="EC" id="3.5.4.5"/>
    </reaction>
</comment>
<dbReference type="Gene3D" id="3.40.140.10">
    <property type="entry name" value="Cytidine Deaminase, domain 2"/>
    <property type="match status" value="1"/>
</dbReference>
<evidence type="ECO:0000256" key="15">
    <source>
        <dbReference type="RuleBase" id="RU364006"/>
    </source>
</evidence>
<dbReference type="CDD" id="cd01283">
    <property type="entry name" value="cytidine_deaminase"/>
    <property type="match status" value="1"/>
</dbReference>
<evidence type="ECO:0000313" key="18">
    <source>
        <dbReference type="Proteomes" id="UP000183144"/>
    </source>
</evidence>
<dbReference type="NCBIfam" id="TIGR01354">
    <property type="entry name" value="cyt_deam_tetra"/>
    <property type="match status" value="1"/>
</dbReference>
<feature type="domain" description="CMP/dCMP-type deaminase" evidence="16">
    <location>
        <begin position="12"/>
        <end position="143"/>
    </location>
</feature>
<comment type="catalytic activity">
    <reaction evidence="11 15">
        <text>cytidine + H2O + H(+) = uridine + NH4(+)</text>
        <dbReference type="Rhea" id="RHEA:16069"/>
        <dbReference type="ChEBI" id="CHEBI:15377"/>
        <dbReference type="ChEBI" id="CHEBI:15378"/>
        <dbReference type="ChEBI" id="CHEBI:16704"/>
        <dbReference type="ChEBI" id="CHEBI:17562"/>
        <dbReference type="ChEBI" id="CHEBI:28938"/>
        <dbReference type="EC" id="3.5.4.5"/>
    </reaction>
</comment>
<name>A0A1J4RNY9_9BACT</name>
<dbReference type="GO" id="GO:0008270">
    <property type="term" value="F:zinc ion binding"/>
    <property type="evidence" value="ECO:0007669"/>
    <property type="project" value="UniProtKB-UniRule"/>
</dbReference>
<dbReference type="Proteomes" id="UP000183144">
    <property type="component" value="Unassembled WGS sequence"/>
</dbReference>
<evidence type="ECO:0000256" key="14">
    <source>
        <dbReference type="PIRSR" id="PIRSR606262-3"/>
    </source>
</evidence>
<dbReference type="InterPro" id="IPR002125">
    <property type="entry name" value="CMP_dCMP_dom"/>
</dbReference>
<evidence type="ECO:0000256" key="12">
    <source>
        <dbReference type="PIRSR" id="PIRSR606262-1"/>
    </source>
</evidence>
<evidence type="ECO:0000256" key="11">
    <source>
        <dbReference type="ARBA" id="ARBA00049558"/>
    </source>
</evidence>
<evidence type="ECO:0000256" key="2">
    <source>
        <dbReference type="ARBA" id="ARBA00003949"/>
    </source>
</evidence>
<evidence type="ECO:0000256" key="9">
    <source>
        <dbReference type="ARBA" id="ARBA00032005"/>
    </source>
</evidence>
<gene>
    <name evidence="17" type="ORF">AUJ59_02515</name>
</gene>
<dbReference type="GO" id="GO:0005829">
    <property type="term" value="C:cytosol"/>
    <property type="evidence" value="ECO:0007669"/>
    <property type="project" value="TreeGrafter"/>
</dbReference>
<evidence type="ECO:0000256" key="4">
    <source>
        <dbReference type="ARBA" id="ARBA00012783"/>
    </source>
</evidence>
<evidence type="ECO:0000256" key="5">
    <source>
        <dbReference type="ARBA" id="ARBA00018266"/>
    </source>
</evidence>
<dbReference type="GO" id="GO:0055086">
    <property type="term" value="P:nucleobase-containing small molecule metabolic process"/>
    <property type="evidence" value="ECO:0007669"/>
    <property type="project" value="UniProtKB-ARBA"/>
</dbReference>
<dbReference type="PANTHER" id="PTHR11644:SF2">
    <property type="entry name" value="CYTIDINE DEAMINASE"/>
    <property type="match status" value="1"/>
</dbReference>
<dbReference type="GO" id="GO:0004126">
    <property type="term" value="F:cytidine deaminase activity"/>
    <property type="evidence" value="ECO:0007669"/>
    <property type="project" value="UniProtKB-UniRule"/>
</dbReference>
<dbReference type="STRING" id="1805034.AUJ59_02515"/>
<dbReference type="EMBL" id="MNUI01000043">
    <property type="protein sequence ID" value="OIN89107.1"/>
    <property type="molecule type" value="Genomic_DNA"/>
</dbReference>
<comment type="cofactor">
    <cofactor evidence="1 14 15">
        <name>Zn(2+)</name>
        <dbReference type="ChEBI" id="CHEBI:29105"/>
    </cofactor>
</comment>
<dbReference type="AlphaFoldDB" id="A0A1J4RNY9"/>
<feature type="binding site" evidence="14">
    <location>
        <position position="101"/>
    </location>
    <ligand>
        <name>Zn(2+)</name>
        <dbReference type="ChEBI" id="CHEBI:29105"/>
        <note>catalytic</note>
    </ligand>
</feature>
<dbReference type="SUPFAM" id="SSF53927">
    <property type="entry name" value="Cytidine deaminase-like"/>
    <property type="match status" value="1"/>
</dbReference>
<organism evidence="17 18">
    <name type="scientific">Candidatus Beckwithbacteria bacterium CG1_02_47_37</name>
    <dbReference type="NCBI Taxonomy" id="1805034"/>
    <lineage>
        <taxon>Bacteria</taxon>
        <taxon>Candidatus Beckwithiibacteriota</taxon>
    </lineage>
</organism>
<sequence>MDYYQKTMLDEKLKVQLVKAAIAGSKNSYSPYSKYRVGAALLTTGGEIFNSCNVEVASYGLTDCAESSLISKAVSEGMAVKHGRKFIQAIAVVTADGGVPCGRCRQRLREHCDDCLVISANLEGEVLKLTSLKELLPDSFGPENLGIK</sequence>
<keyword evidence="7 15" id="KW-0378">Hydrolase</keyword>
<feature type="binding site" evidence="14">
    <location>
        <position position="104"/>
    </location>
    <ligand>
        <name>Zn(2+)</name>
        <dbReference type="ChEBI" id="CHEBI:29105"/>
        <note>catalytic</note>
    </ligand>
</feature>
<dbReference type="GO" id="GO:0072527">
    <property type="term" value="P:pyrimidine-containing compound metabolic process"/>
    <property type="evidence" value="ECO:0007669"/>
    <property type="project" value="UniProtKB-ARBA"/>
</dbReference>
<feature type="binding site" evidence="13">
    <location>
        <begin position="53"/>
        <end position="59"/>
    </location>
    <ligand>
        <name>substrate</name>
    </ligand>
</feature>
<accession>A0A1J4RNY9</accession>
<keyword evidence="8 14" id="KW-0862">Zinc</keyword>
<dbReference type="InterPro" id="IPR006262">
    <property type="entry name" value="Cyt_deam_tetra"/>
</dbReference>
<feature type="active site" description="Proton donor" evidence="12">
    <location>
        <position position="66"/>
    </location>
</feature>
<comment type="similarity">
    <text evidence="3 15">Belongs to the cytidine and deoxycytidylate deaminase family.</text>
</comment>
<evidence type="ECO:0000259" key="16">
    <source>
        <dbReference type="PROSITE" id="PS51747"/>
    </source>
</evidence>
<evidence type="ECO:0000256" key="6">
    <source>
        <dbReference type="ARBA" id="ARBA00022723"/>
    </source>
</evidence>
<dbReference type="GO" id="GO:0042802">
    <property type="term" value="F:identical protein binding"/>
    <property type="evidence" value="ECO:0007669"/>
    <property type="project" value="UniProtKB-ARBA"/>
</dbReference>
<evidence type="ECO:0000256" key="1">
    <source>
        <dbReference type="ARBA" id="ARBA00001947"/>
    </source>
</evidence>
<dbReference type="PROSITE" id="PS00903">
    <property type="entry name" value="CYT_DCMP_DEAMINASES_1"/>
    <property type="match status" value="1"/>
</dbReference>
<keyword evidence="6 14" id="KW-0479">Metal-binding</keyword>
<proteinExistence type="inferred from homology"/>
<feature type="binding site" evidence="14">
    <location>
        <position position="64"/>
    </location>
    <ligand>
        <name>Zn(2+)</name>
        <dbReference type="ChEBI" id="CHEBI:29105"/>
        <note>catalytic</note>
    </ligand>
</feature>
<dbReference type="EC" id="3.5.4.5" evidence="4 15"/>
<dbReference type="InterPro" id="IPR016192">
    <property type="entry name" value="APOBEC/CMP_deaminase_Zn-bd"/>
</dbReference>